<dbReference type="EMBL" id="CAAKMV010000154">
    <property type="protein sequence ID" value="VIO61903.1"/>
    <property type="molecule type" value="Genomic_DNA"/>
</dbReference>
<dbReference type="PANTHER" id="PTHR33112:SF16">
    <property type="entry name" value="HETEROKARYON INCOMPATIBILITY DOMAIN-CONTAINING PROTEIN"/>
    <property type="match status" value="1"/>
</dbReference>
<feature type="domain" description="Heterokaryon incompatibility" evidence="2">
    <location>
        <begin position="248"/>
        <end position="400"/>
    </location>
</feature>
<evidence type="ECO:0000256" key="1">
    <source>
        <dbReference type="SAM" id="MobiDB-lite"/>
    </source>
</evidence>
<dbReference type="Pfam" id="PF06985">
    <property type="entry name" value="HET"/>
    <property type="match status" value="1"/>
</dbReference>
<sequence length="794" mass="89978">MRPVRLERSRLCAACTHACTMAIIGCRPGTCQIHTFNHRDDGSGTYNRHGYSHVSEWAKWKKKKSDFTAETNTSGCHLCIIIAHAFDESSVATFAKMDAKETLYLCFSYRSVERDPSGGLDWKQRTRMTIDDINLQTHLPDEFWLKIRPEDNSILNKLVIDLRIRMLQENDGKHVLKTEPKQHASTLNSQNLQVASQWIKKCLSSHPMCKAYQSQQSGWRPKRLVYVGSKSQQPRLTISSKDSVPVPYVALSYSWGSGYDVTLSLENINDFQKEIPTASLPGTIQDAIATAKTLGYEYIWIDALCIIQDSKEDWTEESSKMGDIYGSAAFTLAAAGNPNVKDKMSCRRDPRAIRPCVANIDTTYPGLSYPWAIYPNQPERLLASTINDSPLSRRAWALQELLVSPRTLLFGPKQMVWSCTTVEASETFPLGLDPKFCTPLNEDTSLSYLRRKLMRISNKDELPSEFWDSFVFRYTRAQLTVGSDALVALQGIVERIITVAETGCDTDEAPRKLDYVAGLWHDRNFQRSLLWRPKSGLSRRRPDSYRAPSWSWASLDAEIDSYDEYVPWIWNHKDVELASIVDISIEPRDVHGNMPTGKVTGGHLDMKCFLRPCHLLKTSGTTDSSSDSESSDASIITTEQYHKHNGDSWSEAYREGGDPSKGLPKFANSCILDFPGEIPESKWIQVYCVPLQLAWRQTDRYEQSIWESYEGLVLVSTGDDSSDETGKGSEESSSELDDPVCLSSSLTRTLRRIGTFTFNLQEDNRESRESELFGPTTHYKDNVPVRKTEWIRMI</sequence>
<name>A0A4E9EG67_GIBZA</name>
<dbReference type="InterPro" id="IPR010730">
    <property type="entry name" value="HET"/>
</dbReference>
<evidence type="ECO:0000259" key="2">
    <source>
        <dbReference type="Pfam" id="PF06985"/>
    </source>
</evidence>
<accession>A0A4E9EG67</accession>
<feature type="region of interest" description="Disordered" evidence="1">
    <location>
        <begin position="717"/>
        <end position="739"/>
    </location>
</feature>
<dbReference type="PANTHER" id="PTHR33112">
    <property type="entry name" value="DOMAIN PROTEIN, PUTATIVE-RELATED"/>
    <property type="match status" value="1"/>
</dbReference>
<reference evidence="3" key="1">
    <citation type="submission" date="2019-04" db="EMBL/GenBank/DDBJ databases">
        <authorList>
            <person name="Melise S."/>
            <person name="Noan J."/>
            <person name="Okalmin O."/>
        </authorList>
    </citation>
    <scope>NUCLEOTIDE SEQUENCE</scope>
    <source>
        <strain evidence="3">FN9</strain>
    </source>
</reference>
<dbReference type="AlphaFoldDB" id="A0A4E9EG67"/>
<evidence type="ECO:0000313" key="3">
    <source>
        <dbReference type="EMBL" id="VIO61903.1"/>
    </source>
</evidence>
<dbReference type="PROSITE" id="PS51257">
    <property type="entry name" value="PROKAR_LIPOPROTEIN"/>
    <property type="match status" value="1"/>
</dbReference>
<gene>
    <name evidence="3" type="ORF">FUG_LOCUS456632</name>
</gene>
<proteinExistence type="predicted"/>
<protein>
    <recommendedName>
        <fullName evidence="2">Heterokaryon incompatibility domain-containing protein</fullName>
    </recommendedName>
</protein>
<organism evidence="3">
    <name type="scientific">Gibberella zeae</name>
    <name type="common">Wheat head blight fungus</name>
    <name type="synonym">Fusarium graminearum</name>
    <dbReference type="NCBI Taxonomy" id="5518"/>
    <lineage>
        <taxon>Eukaryota</taxon>
        <taxon>Fungi</taxon>
        <taxon>Dikarya</taxon>
        <taxon>Ascomycota</taxon>
        <taxon>Pezizomycotina</taxon>
        <taxon>Sordariomycetes</taxon>
        <taxon>Hypocreomycetidae</taxon>
        <taxon>Hypocreales</taxon>
        <taxon>Nectriaceae</taxon>
        <taxon>Fusarium</taxon>
    </lineage>
</organism>